<keyword evidence="2" id="KW-1185">Reference proteome</keyword>
<evidence type="ECO:0000313" key="2">
    <source>
        <dbReference type="Proteomes" id="UP000219435"/>
    </source>
</evidence>
<reference evidence="2" key="1">
    <citation type="submission" date="2017-08" db="EMBL/GenBank/DDBJ databases">
        <authorList>
            <person name="Varghese N."/>
            <person name="Submissions S."/>
        </authorList>
    </citation>
    <scope>NUCLEOTIDE SEQUENCE [LARGE SCALE GENOMIC DNA]</scope>
    <source>
        <strain evidence="2">DSM 4725</strain>
    </source>
</reference>
<accession>A0A285VB61</accession>
<sequence>MALIACPKCNSEDITGTAQPDSTLLIHCADCGHEWLRGEARRDPGRPAVQTIDSLHSTFPTAASVRPDVRERVELLKAEFQLDRPETDPDVAAFRERYQALFTAEGLGEATPEQLLHFATSPTLANAGNMSGLNRAWKTQGEATAAQKVRESIEYLLHGPATLRIEDRLTQLIDGKKIGLPSFNKEPLLTKVLCVVEPERFLPVLKYTAPTDGKKEIAKLVFDLDLPAAEKVAWTIGRVAIWSNDLLRSLVGNDIPDLHEAVAFLAWAKTRPALSRS</sequence>
<organism evidence="1 2">
    <name type="scientific">Blastococcus aggregatus</name>
    <dbReference type="NCBI Taxonomy" id="38502"/>
    <lineage>
        <taxon>Bacteria</taxon>
        <taxon>Bacillati</taxon>
        <taxon>Actinomycetota</taxon>
        <taxon>Actinomycetes</taxon>
        <taxon>Geodermatophilales</taxon>
        <taxon>Geodermatophilaceae</taxon>
        <taxon>Blastococcus</taxon>
    </lineage>
</organism>
<name>A0A285VB61_9ACTN</name>
<dbReference type="RefSeq" id="WP_097195842.1">
    <property type="nucleotide sequence ID" value="NZ_OBQI01000004.1"/>
</dbReference>
<dbReference type="EMBL" id="OBQI01000004">
    <property type="protein sequence ID" value="SOC50296.1"/>
    <property type="molecule type" value="Genomic_DNA"/>
</dbReference>
<proteinExistence type="predicted"/>
<protein>
    <submittedName>
        <fullName evidence="1">Uncharacterized protein</fullName>
    </submittedName>
</protein>
<dbReference type="Gene3D" id="2.20.25.10">
    <property type="match status" value="1"/>
</dbReference>
<gene>
    <name evidence="1" type="ORF">SAMN05660748_3042</name>
</gene>
<evidence type="ECO:0000313" key="1">
    <source>
        <dbReference type="EMBL" id="SOC50296.1"/>
    </source>
</evidence>
<dbReference type="Proteomes" id="UP000219435">
    <property type="component" value="Unassembled WGS sequence"/>
</dbReference>
<dbReference type="AlphaFoldDB" id="A0A285VB61"/>
<dbReference type="OrthoDB" id="4027857at2"/>